<dbReference type="InterPro" id="IPR003165">
    <property type="entry name" value="Piwi"/>
</dbReference>
<dbReference type="Gene3D" id="2.170.260.10">
    <property type="entry name" value="paz domain"/>
    <property type="match status" value="1"/>
</dbReference>
<organism evidence="4 5">
    <name type="scientific">Steinernema hermaphroditum</name>
    <dbReference type="NCBI Taxonomy" id="289476"/>
    <lineage>
        <taxon>Eukaryota</taxon>
        <taxon>Metazoa</taxon>
        <taxon>Ecdysozoa</taxon>
        <taxon>Nematoda</taxon>
        <taxon>Chromadorea</taxon>
        <taxon>Rhabditida</taxon>
        <taxon>Tylenchina</taxon>
        <taxon>Panagrolaimomorpha</taxon>
        <taxon>Strongyloidoidea</taxon>
        <taxon>Steinernematidae</taxon>
        <taxon>Steinernema</taxon>
    </lineage>
</organism>
<dbReference type="InterPro" id="IPR012337">
    <property type="entry name" value="RNaseH-like_sf"/>
</dbReference>
<feature type="domain" description="PAZ" evidence="2">
    <location>
        <begin position="281"/>
        <end position="392"/>
    </location>
</feature>
<dbReference type="EMBL" id="JAUCMV010000003">
    <property type="protein sequence ID" value="KAK0413940.1"/>
    <property type="molecule type" value="Genomic_DNA"/>
</dbReference>
<dbReference type="PROSITE" id="PS50821">
    <property type="entry name" value="PAZ"/>
    <property type="match status" value="1"/>
</dbReference>
<dbReference type="CDD" id="cd02846">
    <property type="entry name" value="PAZ_argonaute_like"/>
    <property type="match status" value="1"/>
</dbReference>
<dbReference type="InterPro" id="IPR003100">
    <property type="entry name" value="PAZ_dom"/>
</dbReference>
<protein>
    <recommendedName>
        <fullName evidence="6">PAZ domain-containing protein</fullName>
    </recommendedName>
</protein>
<feature type="domain" description="Piwi" evidence="3">
    <location>
        <begin position="595"/>
        <end position="878"/>
    </location>
</feature>
<proteinExistence type="inferred from homology"/>
<dbReference type="SUPFAM" id="SSF101690">
    <property type="entry name" value="PAZ domain"/>
    <property type="match status" value="1"/>
</dbReference>
<reference evidence="4" key="1">
    <citation type="submission" date="2023-06" db="EMBL/GenBank/DDBJ databases">
        <title>Genomic analysis of the entomopathogenic nematode Steinernema hermaphroditum.</title>
        <authorList>
            <person name="Schwarz E.M."/>
            <person name="Heppert J.K."/>
            <person name="Baniya A."/>
            <person name="Schwartz H.T."/>
            <person name="Tan C.-H."/>
            <person name="Antoshechkin I."/>
            <person name="Sternberg P.W."/>
            <person name="Goodrich-Blair H."/>
            <person name="Dillman A.R."/>
        </authorList>
    </citation>
    <scope>NUCLEOTIDE SEQUENCE</scope>
    <source>
        <strain evidence="4">PS9179</strain>
        <tissue evidence="4">Whole animal</tissue>
    </source>
</reference>
<evidence type="ECO:0000313" key="5">
    <source>
        <dbReference type="Proteomes" id="UP001175271"/>
    </source>
</evidence>
<gene>
    <name evidence="4" type="ORF">QR680_007069</name>
</gene>
<dbReference type="Pfam" id="PF02170">
    <property type="entry name" value="PAZ"/>
    <property type="match status" value="1"/>
</dbReference>
<comment type="caution">
    <text evidence="4">The sequence shown here is derived from an EMBL/GenBank/DDBJ whole genome shotgun (WGS) entry which is preliminary data.</text>
</comment>
<dbReference type="InterPro" id="IPR036397">
    <property type="entry name" value="RNaseH_sf"/>
</dbReference>
<keyword evidence="5" id="KW-1185">Reference proteome</keyword>
<accession>A0AA39HYP9</accession>
<dbReference type="SUPFAM" id="SSF53098">
    <property type="entry name" value="Ribonuclease H-like"/>
    <property type="match status" value="1"/>
</dbReference>
<dbReference type="InterPro" id="IPR036085">
    <property type="entry name" value="PAZ_dom_sf"/>
</dbReference>
<dbReference type="Gene3D" id="3.40.50.2300">
    <property type="match status" value="1"/>
</dbReference>
<dbReference type="Pfam" id="PF02171">
    <property type="entry name" value="Piwi"/>
    <property type="match status" value="1"/>
</dbReference>
<dbReference type="Gene3D" id="3.30.420.10">
    <property type="entry name" value="Ribonuclease H-like superfamily/Ribonuclease H"/>
    <property type="match status" value="1"/>
</dbReference>
<dbReference type="SMART" id="SM00950">
    <property type="entry name" value="Piwi"/>
    <property type="match status" value="1"/>
</dbReference>
<name>A0AA39HYP9_9BILA</name>
<sequence>MAQGITQQMAGINLQQEYPSMAPKPSLPAKDDRGTVTLVTNAYAVALPEDTNVYPYDLTLFLRVRNRNNEERTIKLVKEKTDDYTITNSKNKCRQAFGAMANKYKTFFASAGRMFYDLQSLIYFTEPIKFAQESTKVLRFAIGENEFGHYSVAEFSGFGTFELVCEIKPYKKGGPVALRDFKFLSPEIVDFSIRHDLAQFIEVGSSQAAYLNSEKRITLPGGVSFEKDSGTLMNEGAKQVWAGAQKSVKFRENINDPATIVLDAKRSLFHIANVNLADKVYAMKVMNEVGEVSPTAIGELSKQLKKLYVEVRHLNPRKVFQIVEVLPQNCETFQFPLDSANAEGGGRMISVHQYFIEKYNHNLTYPRSPVVAVRAGGKQNIHYPMEVLYVCPNQRVTTGQQTPKDVADMIRACAVLPADRLKEIRAQAQKLQLHSERSPLAEIGVKISPQLLTVTGRTLGAPSLAYGRGQGTPAANGTWRSGERYIKPATLSRWAVFHLTQKKGGPDYRFVTEFAAAMINECKRKGMHVEQPWIGAIEQRELTENFEYCANGPDGRYEFMFFIQDSRLTCHKEIKALERRFEIITQDLNMKTAQNVVEKRQKITLENIINKTNVKLGGLNYNITVGDPAVGDMFNKGRLYLGIQLNRANMIIEKEMGEIEGKAPNLKPEPIIIGFSGNVTENSTAFVGDFQCVEPHIDAITEALKMIVVSSVDRYHHNNGGQPTELVIYFTGCSDGEMPKLLEIELPGIRSALQKRQINVALTAMLVSKVHNLRIMPENPKGGRATDQNIKPGTAVDQKIVHAVFAEFYLNSHQTLQGTAKVPKYTVLVNDQEFDIAYLEKMSYALSYGHQIVSLPTSTPTPVYVAGRYAERGAMILHNSEFSDNAAAANQSLTYSYSQYLGDKRINA</sequence>
<evidence type="ECO:0000259" key="3">
    <source>
        <dbReference type="PROSITE" id="PS50822"/>
    </source>
</evidence>
<dbReference type="AlphaFoldDB" id="A0AA39HYP9"/>
<evidence type="ECO:0000313" key="4">
    <source>
        <dbReference type="EMBL" id="KAK0413940.1"/>
    </source>
</evidence>
<dbReference type="SMART" id="SM00949">
    <property type="entry name" value="PAZ"/>
    <property type="match status" value="1"/>
</dbReference>
<evidence type="ECO:0000256" key="1">
    <source>
        <dbReference type="RuleBase" id="RU361178"/>
    </source>
</evidence>
<dbReference type="PANTHER" id="PTHR22891">
    <property type="entry name" value="EUKARYOTIC TRANSLATION INITIATION FACTOR 2C"/>
    <property type="match status" value="1"/>
</dbReference>
<comment type="similarity">
    <text evidence="1">Belongs to the argonaute family.</text>
</comment>
<dbReference type="PROSITE" id="PS50822">
    <property type="entry name" value="PIWI"/>
    <property type="match status" value="1"/>
</dbReference>
<dbReference type="GO" id="GO:0003723">
    <property type="term" value="F:RNA binding"/>
    <property type="evidence" value="ECO:0007669"/>
    <property type="project" value="InterPro"/>
</dbReference>
<dbReference type="Proteomes" id="UP001175271">
    <property type="component" value="Unassembled WGS sequence"/>
</dbReference>
<evidence type="ECO:0008006" key="6">
    <source>
        <dbReference type="Google" id="ProtNLM"/>
    </source>
</evidence>
<evidence type="ECO:0000259" key="2">
    <source>
        <dbReference type="PROSITE" id="PS50821"/>
    </source>
</evidence>